<dbReference type="InterPro" id="IPR054567">
    <property type="entry name" value="NNH7"/>
</dbReference>
<evidence type="ECO:0000313" key="3">
    <source>
        <dbReference type="Proteomes" id="UP001597045"/>
    </source>
</evidence>
<accession>A0ABW3M3V6</accession>
<dbReference type="EMBL" id="JBHTIS010000022">
    <property type="protein sequence ID" value="MFD1044269.1"/>
    <property type="molecule type" value="Genomic_DNA"/>
</dbReference>
<evidence type="ECO:0000313" key="2">
    <source>
        <dbReference type="EMBL" id="MFD1044269.1"/>
    </source>
</evidence>
<dbReference type="Gene3D" id="3.40.50.300">
    <property type="entry name" value="P-loop containing nucleotide triphosphate hydrolases"/>
    <property type="match status" value="1"/>
</dbReference>
<reference evidence="3" key="1">
    <citation type="journal article" date="2019" name="Int. J. Syst. Evol. Microbiol.">
        <title>The Global Catalogue of Microorganisms (GCM) 10K type strain sequencing project: providing services to taxonomists for standard genome sequencing and annotation.</title>
        <authorList>
            <consortium name="The Broad Institute Genomics Platform"/>
            <consortium name="The Broad Institute Genome Sequencing Center for Infectious Disease"/>
            <person name="Wu L."/>
            <person name="Ma J."/>
        </authorList>
    </citation>
    <scope>NUCLEOTIDE SEQUENCE [LARGE SCALE GENOMIC DNA]</scope>
    <source>
        <strain evidence="3">JCM 31486</strain>
    </source>
</reference>
<name>A0ABW3M3V6_9PSEU</name>
<proteinExistence type="predicted"/>
<comment type="caution">
    <text evidence="2">The sequence shown here is derived from an EMBL/GenBank/DDBJ whole genome shotgun (WGS) entry which is preliminary data.</text>
</comment>
<dbReference type="Proteomes" id="UP001597045">
    <property type="component" value="Unassembled WGS sequence"/>
</dbReference>
<keyword evidence="3" id="KW-1185">Reference proteome</keyword>
<feature type="domain" description="NACHT N-terminal Helical" evidence="1">
    <location>
        <begin position="2"/>
        <end position="221"/>
    </location>
</feature>
<organism evidence="2 3">
    <name type="scientific">Kibdelosporangium lantanae</name>
    <dbReference type="NCBI Taxonomy" id="1497396"/>
    <lineage>
        <taxon>Bacteria</taxon>
        <taxon>Bacillati</taxon>
        <taxon>Actinomycetota</taxon>
        <taxon>Actinomycetes</taxon>
        <taxon>Pseudonocardiales</taxon>
        <taxon>Pseudonocardiaceae</taxon>
        <taxon>Kibdelosporangium</taxon>
    </lineage>
</organism>
<evidence type="ECO:0000259" key="1">
    <source>
        <dbReference type="Pfam" id="PF22738"/>
    </source>
</evidence>
<dbReference type="Pfam" id="PF22738">
    <property type="entry name" value="NNH7"/>
    <property type="match status" value="1"/>
</dbReference>
<sequence>MRTFSYREAAILLGGRQSKIVTALDKVTSGIMLATTFPISAVLSWFDAKADFARLSHELLSSASEAKRGLRRFDRTQRIEAAHTVIVMTAFFEAFAKLDLPFSLSDIDLTAAEQREIQRSTMPQEGGSVGDWLRDPLLLPAPDQPYETNLRAIQGRYASMGHDLYRFVRRLVVWDQVDEVAREKLTAQIRVLPDHSVARYEVLFRGLVTEFPEAACWANLIDHQATRAEVKIGLAGLEKLLTEMIVGHTPDDRRASLARSYRAQLAEPLLRPDEVSHQFTIPTVEDAYINPRFRVGAVHPDSSPSQEPWWEPFDERSDIHQYLVAYLTSSQASRAPLVVLGQPGAGKSMLTKVLAARLPATDFMPIRVPLRDVPVEADIQEQIEQAIRHTTGDRVEWTDLARSAGDAIPVILLDGFDELLQATGAHQVDYLTKVGQFQKREADQGRPLAAIVTTRIAVAGLARFPEESIALRLDPFHPTQVEAWVATWNAANSSYFANTGLTPLTAESVLAYPELATQPLLLTMLALYDADKNALQNSSDTISRSELYERLLVQFARREVVKSGAIPESEMPRAVEHELGRLSLVAFAMFNRGTQWVSQKDLNSDFAGLSGDRPSVEQAGWRRHLDEAELTIGRFFFIHRARAQQADKQVETYEFLHATFAEYLVARMVWQLVRDLASKESAARSTFFGSGPVEDGTLHALLSFSLITELVPIVMFLDEMSSELSDAERESVTSVLLRLFRTVSDPRPERATAGYLPQTASVPKRHAAYSANLVILITLVVGEIRVSELYGRDTNVIGQWQSDALLWRSQTRYYSLLDMLAFRRTWNGEHRDAVLTVAPYEKTSPVQLEWTYSAEFGSAENNSPVTFHQDKLLMRRQNFFASAGDDVVMHALEPVTKFLSDWSTRFVTVNGVRKSAAHMVLEFLLSSFDDDTTSRAEIYPTFVFSLKEVCANPEEYTACAGLVATRLGADPGVTASQVARVLNTMVLPCVPIHPAIRCILQYLGLDGTSDKALMQVARQLLTQETAADHLELLIEYKLRLAEVGIDDEVDHWNGPVWQMRLQELAATGTRPDLVRRGEWLVSHYFGRVTGE</sequence>
<dbReference type="SUPFAM" id="SSF52540">
    <property type="entry name" value="P-loop containing nucleoside triphosphate hydrolases"/>
    <property type="match status" value="1"/>
</dbReference>
<protein>
    <submittedName>
        <fullName evidence="2">NACHT domain-containing protein</fullName>
    </submittedName>
</protein>
<gene>
    <name evidence="2" type="ORF">ACFQ1S_00990</name>
</gene>
<dbReference type="InterPro" id="IPR027417">
    <property type="entry name" value="P-loop_NTPase"/>
</dbReference>